<feature type="region of interest" description="Disordered" evidence="1">
    <location>
        <begin position="57"/>
        <end position="77"/>
    </location>
</feature>
<accession>A0A2N9FA41</accession>
<keyword evidence="2" id="KW-0812">Transmembrane</keyword>
<organism evidence="3">
    <name type="scientific">Fagus sylvatica</name>
    <name type="common">Beechnut</name>
    <dbReference type="NCBI Taxonomy" id="28930"/>
    <lineage>
        <taxon>Eukaryota</taxon>
        <taxon>Viridiplantae</taxon>
        <taxon>Streptophyta</taxon>
        <taxon>Embryophyta</taxon>
        <taxon>Tracheophyta</taxon>
        <taxon>Spermatophyta</taxon>
        <taxon>Magnoliopsida</taxon>
        <taxon>eudicotyledons</taxon>
        <taxon>Gunneridae</taxon>
        <taxon>Pentapetalae</taxon>
        <taxon>rosids</taxon>
        <taxon>fabids</taxon>
        <taxon>Fagales</taxon>
        <taxon>Fagaceae</taxon>
        <taxon>Fagus</taxon>
    </lineage>
</organism>
<feature type="transmembrane region" description="Helical" evidence="2">
    <location>
        <begin position="169"/>
        <end position="199"/>
    </location>
</feature>
<keyword evidence="2" id="KW-0472">Membrane</keyword>
<name>A0A2N9FA41_FAGSY</name>
<dbReference type="AlphaFoldDB" id="A0A2N9FA41"/>
<evidence type="ECO:0000256" key="1">
    <source>
        <dbReference type="SAM" id="MobiDB-lite"/>
    </source>
</evidence>
<evidence type="ECO:0000256" key="2">
    <source>
        <dbReference type="SAM" id="Phobius"/>
    </source>
</evidence>
<proteinExistence type="predicted"/>
<evidence type="ECO:0000313" key="3">
    <source>
        <dbReference type="EMBL" id="SPC83644.1"/>
    </source>
</evidence>
<dbReference type="EMBL" id="OIVN01000661">
    <property type="protein sequence ID" value="SPC83644.1"/>
    <property type="molecule type" value="Genomic_DNA"/>
</dbReference>
<reference evidence="3" key="1">
    <citation type="submission" date="2018-02" db="EMBL/GenBank/DDBJ databases">
        <authorList>
            <person name="Cohen D.B."/>
            <person name="Kent A.D."/>
        </authorList>
    </citation>
    <scope>NUCLEOTIDE SEQUENCE</scope>
</reference>
<protein>
    <submittedName>
        <fullName evidence="3">Uncharacterized protein</fullName>
    </submittedName>
</protein>
<keyword evidence="2" id="KW-1133">Transmembrane helix</keyword>
<gene>
    <name evidence="3" type="ORF">FSB_LOCUS11526</name>
</gene>
<feature type="compositionally biased region" description="Basic and acidic residues" evidence="1">
    <location>
        <begin position="131"/>
        <end position="140"/>
    </location>
</feature>
<feature type="region of interest" description="Disordered" evidence="1">
    <location>
        <begin position="121"/>
        <end position="140"/>
    </location>
</feature>
<sequence length="215" mass="24772">MPRHSSSRGHSSASSLSNTTAMDLYPVDNYFSLNRWAPHLAHGEDISNLFRPEEHLSHRTRNGEGLAPPGTRRTPLFGWRAPHKERRAPVRVSISNLSKEDVGDDDDDLFHRVAQHSPYNLIDEDDEGDDEGIRTTEKGKDVAVHQVSDEFDDDSGPPPRFERYRDFDVYLWMLMLAMTMMMKWILYIQIMMIIMIGILEWMAECLAYDLCTVDT</sequence>